<reference evidence="2 4" key="1">
    <citation type="journal article" date="2014" name="ISME J.">
        <title>Trehalose/2-sulfotrehalose biosynthesis and glycine-betaine uptake are widely spread mechanisms for osmoadaptation in the Halobacteriales.</title>
        <authorList>
            <person name="Youssef N.H."/>
            <person name="Savage-Ashlock K.N."/>
            <person name="McCully A.L."/>
            <person name="Luedtke B."/>
            <person name="Shaw E.I."/>
            <person name="Hoff W.D."/>
            <person name="Elshahed M.S."/>
        </authorList>
    </citation>
    <scope>NUCLEOTIDE SEQUENCE [LARGE SCALE GENOMIC DNA]</scope>
    <source>
        <strain evidence="2 4">DX253</strain>
    </source>
</reference>
<dbReference type="EMBL" id="FRAN01000008">
    <property type="protein sequence ID" value="SHL55920.1"/>
    <property type="molecule type" value="Genomic_DNA"/>
</dbReference>
<keyword evidence="5" id="KW-1185">Reference proteome</keyword>
<reference evidence="5" key="2">
    <citation type="submission" date="2016-11" db="EMBL/GenBank/DDBJ databases">
        <authorList>
            <person name="Varghese N."/>
            <person name="Submissions S."/>
        </authorList>
    </citation>
    <scope>NUCLEOTIDE SEQUENCE [LARGE SCALE GENOMIC DNA]</scope>
    <source>
        <strain evidence="5">DX253</strain>
    </source>
</reference>
<dbReference type="PATRIC" id="fig|797209.4.peg.3581"/>
<name>E7QXW8_HALPU</name>
<protein>
    <recommendedName>
        <fullName evidence="6">Cox cluster protein</fullName>
    </recommendedName>
</protein>
<dbReference type="AlphaFoldDB" id="E7QXW8"/>
<evidence type="ECO:0000313" key="4">
    <source>
        <dbReference type="Proteomes" id="UP000003751"/>
    </source>
</evidence>
<sequence length="91" mass="10024">MSSDRPFFTAPEEELDTNQILYEALPLAKLVVAVGVVAFIPILLRTTLFEILGLASLFELLFTFLTQLVLAVGSGIILLYIIVRANQLADE</sequence>
<evidence type="ECO:0000256" key="1">
    <source>
        <dbReference type="SAM" id="Phobius"/>
    </source>
</evidence>
<dbReference type="Proteomes" id="UP000003751">
    <property type="component" value="Unassembled WGS sequence"/>
</dbReference>
<dbReference type="STRING" id="797209.GCA_000376445_02294"/>
<organism evidence="2 4">
    <name type="scientific">Haladaptatus paucihalophilus DX253</name>
    <dbReference type="NCBI Taxonomy" id="797209"/>
    <lineage>
        <taxon>Archaea</taxon>
        <taxon>Methanobacteriati</taxon>
        <taxon>Methanobacteriota</taxon>
        <taxon>Stenosarchaea group</taxon>
        <taxon>Halobacteria</taxon>
        <taxon>Halobacteriales</taxon>
        <taxon>Haladaptataceae</taxon>
        <taxon>Haladaptatus</taxon>
    </lineage>
</organism>
<evidence type="ECO:0008006" key="6">
    <source>
        <dbReference type="Google" id="ProtNLM"/>
    </source>
</evidence>
<keyword evidence="1" id="KW-0812">Transmembrane</keyword>
<evidence type="ECO:0000313" key="5">
    <source>
        <dbReference type="Proteomes" id="UP000184203"/>
    </source>
</evidence>
<reference evidence="3" key="3">
    <citation type="submission" date="2016-11" db="EMBL/GenBank/DDBJ databases">
        <authorList>
            <person name="Jaros S."/>
            <person name="Januszkiewicz K."/>
            <person name="Wedrychowicz H."/>
        </authorList>
    </citation>
    <scope>NUCLEOTIDE SEQUENCE [LARGE SCALE GENOMIC DNA]</scope>
    <source>
        <strain evidence="3">DX253</strain>
    </source>
</reference>
<gene>
    <name evidence="3" type="ORF">SAMN05444342_4102</name>
    <name evidence="2" type="ORF">ZOD2009_18285</name>
</gene>
<dbReference type="RefSeq" id="WP_007982264.1">
    <property type="nucleotide sequence ID" value="NZ_AEMG01000022.1"/>
</dbReference>
<dbReference type="eggNOG" id="arCOG09061">
    <property type="taxonomic scope" value="Archaea"/>
</dbReference>
<feature type="transmembrane region" description="Helical" evidence="1">
    <location>
        <begin position="20"/>
        <end position="44"/>
    </location>
</feature>
<feature type="transmembrane region" description="Helical" evidence="1">
    <location>
        <begin position="56"/>
        <end position="83"/>
    </location>
</feature>
<proteinExistence type="predicted"/>
<dbReference type="Proteomes" id="UP000184203">
    <property type="component" value="Unassembled WGS sequence"/>
</dbReference>
<dbReference type="EMBL" id="AEMG01000022">
    <property type="protein sequence ID" value="EFW90669.1"/>
    <property type="molecule type" value="Genomic_DNA"/>
</dbReference>
<evidence type="ECO:0000313" key="2">
    <source>
        <dbReference type="EMBL" id="EFW90669.1"/>
    </source>
</evidence>
<keyword evidence="1" id="KW-0472">Membrane</keyword>
<accession>E7QXW8</accession>
<evidence type="ECO:0000313" key="3">
    <source>
        <dbReference type="EMBL" id="SHL55920.1"/>
    </source>
</evidence>
<keyword evidence="1" id="KW-1133">Transmembrane helix</keyword>